<evidence type="ECO:0000313" key="4">
    <source>
        <dbReference type="EMBL" id="KAG6518509.1"/>
    </source>
</evidence>
<organism evidence="4 5">
    <name type="scientific">Zingiber officinale</name>
    <name type="common">Ginger</name>
    <name type="synonym">Amomum zingiber</name>
    <dbReference type="NCBI Taxonomy" id="94328"/>
    <lineage>
        <taxon>Eukaryota</taxon>
        <taxon>Viridiplantae</taxon>
        <taxon>Streptophyta</taxon>
        <taxon>Embryophyta</taxon>
        <taxon>Tracheophyta</taxon>
        <taxon>Spermatophyta</taxon>
        <taxon>Magnoliopsida</taxon>
        <taxon>Liliopsida</taxon>
        <taxon>Zingiberales</taxon>
        <taxon>Zingiberaceae</taxon>
        <taxon>Zingiber</taxon>
    </lineage>
</organism>
<dbReference type="SUPFAM" id="SSF57667">
    <property type="entry name" value="beta-beta-alpha zinc fingers"/>
    <property type="match status" value="1"/>
</dbReference>
<sequence length="191" mass="20617">MITFFTLLPLLEIGDMDHMLPFLPQTLPPAEAASTTSSALRLFGIDFPTVGEATPSSPAAGGGRKFECHYCGRKFPTSQALGGHQNAHKRAAQHLHFRHHASAAARSHHFWPPLSWTTAGELRFLYATAASLPRIVPALHTLRRDNAAPPLRRPEKGGAGSARDGGPSSFLTPPKRIESSCDSSLSLDLHL</sequence>
<reference evidence="4 5" key="1">
    <citation type="submission" date="2020-08" db="EMBL/GenBank/DDBJ databases">
        <title>Plant Genome Project.</title>
        <authorList>
            <person name="Zhang R.-G."/>
        </authorList>
    </citation>
    <scope>NUCLEOTIDE SEQUENCE [LARGE SCALE GENOMIC DNA]</scope>
    <source>
        <tissue evidence="4">Rhizome</tissue>
    </source>
</reference>
<keyword evidence="1" id="KW-0862">Zinc</keyword>
<dbReference type="PROSITE" id="PS50157">
    <property type="entry name" value="ZINC_FINGER_C2H2_2"/>
    <property type="match status" value="1"/>
</dbReference>
<evidence type="ECO:0000259" key="3">
    <source>
        <dbReference type="PROSITE" id="PS50157"/>
    </source>
</evidence>
<keyword evidence="1" id="KW-0479">Metal-binding</keyword>
<dbReference type="PROSITE" id="PS00028">
    <property type="entry name" value="ZINC_FINGER_C2H2_1"/>
    <property type="match status" value="1"/>
</dbReference>
<dbReference type="InterPro" id="IPR036236">
    <property type="entry name" value="Znf_C2H2_sf"/>
</dbReference>
<evidence type="ECO:0000256" key="2">
    <source>
        <dbReference type="SAM" id="MobiDB-lite"/>
    </source>
</evidence>
<name>A0A8J5LME6_ZINOF</name>
<dbReference type="Proteomes" id="UP000734854">
    <property type="component" value="Unassembled WGS sequence"/>
</dbReference>
<gene>
    <name evidence="4" type="ORF">ZIOFF_021984</name>
</gene>
<feature type="compositionally biased region" description="Low complexity" evidence="2">
    <location>
        <begin position="180"/>
        <end position="191"/>
    </location>
</feature>
<evidence type="ECO:0000313" key="5">
    <source>
        <dbReference type="Proteomes" id="UP000734854"/>
    </source>
</evidence>
<feature type="compositionally biased region" description="Basic and acidic residues" evidence="2">
    <location>
        <begin position="146"/>
        <end position="156"/>
    </location>
</feature>
<keyword evidence="5" id="KW-1185">Reference proteome</keyword>
<protein>
    <recommendedName>
        <fullName evidence="3">C2H2-type domain-containing protein</fullName>
    </recommendedName>
</protein>
<dbReference type="EMBL" id="JACMSC010000006">
    <property type="protein sequence ID" value="KAG6518509.1"/>
    <property type="molecule type" value="Genomic_DNA"/>
</dbReference>
<dbReference type="PANTHER" id="PTHR46547">
    <property type="entry name" value="ZINC FINGER PROTEIN GIS"/>
    <property type="match status" value="1"/>
</dbReference>
<comment type="caution">
    <text evidence="4">The sequence shown here is derived from an EMBL/GenBank/DDBJ whole genome shotgun (WGS) entry which is preliminary data.</text>
</comment>
<dbReference type="GO" id="GO:0003700">
    <property type="term" value="F:DNA-binding transcription factor activity"/>
    <property type="evidence" value="ECO:0007669"/>
    <property type="project" value="InterPro"/>
</dbReference>
<dbReference type="InterPro" id="IPR044291">
    <property type="entry name" value="GIS/GIS2/ZFP8"/>
</dbReference>
<dbReference type="Gene3D" id="3.30.160.60">
    <property type="entry name" value="Classic Zinc Finger"/>
    <property type="match status" value="1"/>
</dbReference>
<evidence type="ECO:0000256" key="1">
    <source>
        <dbReference type="PROSITE-ProRule" id="PRU00042"/>
    </source>
</evidence>
<feature type="domain" description="C2H2-type" evidence="3">
    <location>
        <begin position="66"/>
        <end position="93"/>
    </location>
</feature>
<proteinExistence type="predicted"/>
<dbReference type="InterPro" id="IPR013087">
    <property type="entry name" value="Znf_C2H2_type"/>
</dbReference>
<dbReference type="Pfam" id="PF13912">
    <property type="entry name" value="zf-C2H2_6"/>
    <property type="match status" value="1"/>
</dbReference>
<dbReference type="GO" id="GO:0008270">
    <property type="term" value="F:zinc ion binding"/>
    <property type="evidence" value="ECO:0007669"/>
    <property type="project" value="UniProtKB-KW"/>
</dbReference>
<keyword evidence="1" id="KW-0863">Zinc-finger</keyword>
<accession>A0A8J5LME6</accession>
<dbReference type="AlphaFoldDB" id="A0A8J5LME6"/>
<feature type="region of interest" description="Disordered" evidence="2">
    <location>
        <begin position="146"/>
        <end position="191"/>
    </location>
</feature>
<dbReference type="PANTHER" id="PTHR46547:SF7">
    <property type="entry name" value="ZINC FINGER PROTEIN GIS"/>
    <property type="match status" value="1"/>
</dbReference>
<dbReference type="GO" id="GO:0009739">
    <property type="term" value="P:response to gibberellin"/>
    <property type="evidence" value="ECO:0007669"/>
    <property type="project" value="InterPro"/>
</dbReference>
<dbReference type="GO" id="GO:0010090">
    <property type="term" value="P:trichome morphogenesis"/>
    <property type="evidence" value="ECO:0007669"/>
    <property type="project" value="InterPro"/>
</dbReference>